<dbReference type="RefSeq" id="XP_016975447.1">
    <property type="nucleotide sequence ID" value="XM_017119958.1"/>
</dbReference>
<dbReference type="InterPro" id="IPR013083">
    <property type="entry name" value="Znf_RING/FYVE/PHD"/>
</dbReference>
<keyword evidence="7" id="KW-1185">Reference proteome</keyword>
<reference evidence="7" key="1">
    <citation type="journal article" date="2021" name="Elife">
        <title>Highly contiguous assemblies of 101 drosophilid genomes.</title>
        <authorList>
            <person name="Kim B.Y."/>
            <person name="Wang J.R."/>
            <person name="Miller D.E."/>
            <person name="Barmina O."/>
            <person name="Delaney E."/>
            <person name="Thompson A."/>
            <person name="Comeault A.A."/>
            <person name="Peede D."/>
            <person name="D'Agostino E.R."/>
            <person name="Pelaez J."/>
            <person name="Aguilar J.M."/>
            <person name="Haji D."/>
            <person name="Matsunaga T."/>
            <person name="Armstrong E.E."/>
            <person name="Zych M."/>
            <person name="Ogawa Y."/>
            <person name="Stamenkovic-Radak M."/>
            <person name="Jelic M."/>
            <person name="Veselinovic M.S."/>
            <person name="Tanaskovic M."/>
            <person name="Eric P."/>
            <person name="Gao J.J."/>
            <person name="Katoh T.K."/>
            <person name="Toda M.J."/>
            <person name="Watabe H."/>
            <person name="Watada M."/>
            <person name="Davis J.S."/>
            <person name="Moyle L.C."/>
            <person name="Manoli G."/>
            <person name="Bertolini E."/>
            <person name="Kostal V."/>
            <person name="Hawley R.S."/>
            <person name="Takahashi A."/>
            <person name="Jones C.D."/>
            <person name="Price D.K."/>
            <person name="Whiteman N."/>
            <person name="Kopp A."/>
            <person name="Matute D.R."/>
            <person name="Petrov D.A."/>
        </authorList>
    </citation>
    <scope>NUCLEOTIDE SEQUENCE [LARGE SCALE GENOMIC DNA]</scope>
</reference>
<dbReference type="GO" id="GO:0016567">
    <property type="term" value="P:protein ubiquitination"/>
    <property type="evidence" value="ECO:0007669"/>
    <property type="project" value="TreeGrafter"/>
</dbReference>
<gene>
    <name evidence="8" type="primary">LOC108041901</name>
    <name evidence="6" type="synonym">108041901</name>
</gene>
<dbReference type="GO" id="GO:0090734">
    <property type="term" value="C:site of DNA damage"/>
    <property type="evidence" value="ECO:0007669"/>
    <property type="project" value="TreeGrafter"/>
</dbReference>
<dbReference type="PANTHER" id="PTHR46569">
    <property type="entry name" value="E3 UBIQUITIN-PROTEIN LIGASE TRAIP"/>
    <property type="match status" value="1"/>
</dbReference>
<keyword evidence="1 3" id="KW-0479">Metal-binding</keyword>
<feature type="compositionally biased region" description="Low complexity" evidence="4">
    <location>
        <begin position="87"/>
        <end position="107"/>
    </location>
</feature>
<evidence type="ECO:0000256" key="1">
    <source>
        <dbReference type="ARBA" id="ARBA00022771"/>
    </source>
</evidence>
<dbReference type="InterPro" id="IPR001841">
    <property type="entry name" value="Znf_RING"/>
</dbReference>
<dbReference type="OMA" id="FHEECLD"/>
<dbReference type="GO" id="GO:0061630">
    <property type="term" value="F:ubiquitin protein ligase activity"/>
    <property type="evidence" value="ECO:0007669"/>
    <property type="project" value="TreeGrafter"/>
</dbReference>
<sequence>MSYNNVVCTICSERYRTADNIHAGTCGHAFHEECLSRWRKQSKTCPICRCENAAYFQLYLDFEESSQGGSARGGVGTSGRNQSQGHSDSSSSSNSNSSSNNSTVSSTSDYGIMREYENLLYETGVYQEEIEYLNERIGALTLRNSRLCKLRGESDSEYD</sequence>
<dbReference type="Proteomes" id="UP001652680">
    <property type="component" value="Unassembled WGS sequence"/>
</dbReference>
<evidence type="ECO:0000313" key="7">
    <source>
        <dbReference type="Proteomes" id="UP001652680"/>
    </source>
</evidence>
<reference evidence="8" key="2">
    <citation type="submission" date="2025-04" db="UniProtKB">
        <authorList>
            <consortium name="RefSeq"/>
        </authorList>
    </citation>
    <scope>IDENTIFICATION</scope>
</reference>
<dbReference type="AlphaFoldDB" id="A0A6P4EBE3"/>
<evidence type="ECO:0000256" key="3">
    <source>
        <dbReference type="PROSITE-ProRule" id="PRU00175"/>
    </source>
</evidence>
<proteinExistence type="predicted"/>
<dbReference type="InterPro" id="IPR052639">
    <property type="entry name" value="TRAIP_ubiq-protein_ligase"/>
</dbReference>
<dbReference type="GO" id="GO:0008270">
    <property type="term" value="F:zinc ion binding"/>
    <property type="evidence" value="ECO:0007669"/>
    <property type="project" value="UniProtKB-KW"/>
</dbReference>
<dbReference type="GO" id="GO:0031297">
    <property type="term" value="P:replication fork processing"/>
    <property type="evidence" value="ECO:0007669"/>
    <property type="project" value="TreeGrafter"/>
</dbReference>
<dbReference type="GeneID" id="108041901"/>
<dbReference type="GO" id="GO:0005634">
    <property type="term" value="C:nucleus"/>
    <property type="evidence" value="ECO:0007669"/>
    <property type="project" value="TreeGrafter"/>
</dbReference>
<reference evidence="6" key="3">
    <citation type="submission" date="2025-05" db="UniProtKB">
        <authorList>
            <consortium name="EnsemblMetazoa"/>
        </authorList>
    </citation>
    <scope>IDENTIFICATION</scope>
</reference>
<keyword evidence="2" id="KW-0862">Zinc</keyword>
<dbReference type="OrthoDB" id="8062037at2759"/>
<dbReference type="SUPFAM" id="SSF57850">
    <property type="entry name" value="RING/U-box"/>
    <property type="match status" value="1"/>
</dbReference>
<dbReference type="Pfam" id="PF13639">
    <property type="entry name" value="zf-RING_2"/>
    <property type="match status" value="1"/>
</dbReference>
<evidence type="ECO:0000313" key="8">
    <source>
        <dbReference type="RefSeq" id="XP_016975447.1"/>
    </source>
</evidence>
<dbReference type="PROSITE" id="PS50089">
    <property type="entry name" value="ZF_RING_2"/>
    <property type="match status" value="1"/>
</dbReference>
<protein>
    <submittedName>
        <fullName evidence="8">E3 ubiquitin-protein ligase RNF128</fullName>
    </submittedName>
</protein>
<dbReference type="EnsemblMetazoa" id="XM_017119958.2">
    <property type="protein sequence ID" value="XP_016975447.1"/>
    <property type="gene ID" value="LOC108041901"/>
</dbReference>
<feature type="region of interest" description="Disordered" evidence="4">
    <location>
        <begin position="66"/>
        <end position="107"/>
    </location>
</feature>
<evidence type="ECO:0000256" key="4">
    <source>
        <dbReference type="SAM" id="MobiDB-lite"/>
    </source>
</evidence>
<dbReference type="Gene3D" id="3.30.40.10">
    <property type="entry name" value="Zinc/RING finger domain, C3HC4 (zinc finger)"/>
    <property type="match status" value="1"/>
</dbReference>
<keyword evidence="1 3" id="KW-0863">Zinc-finger</keyword>
<evidence type="ECO:0000256" key="2">
    <source>
        <dbReference type="ARBA" id="ARBA00022833"/>
    </source>
</evidence>
<evidence type="ECO:0000313" key="6">
    <source>
        <dbReference type="EnsemblMetazoa" id="XP_016975447.1"/>
    </source>
</evidence>
<evidence type="ECO:0000259" key="5">
    <source>
        <dbReference type="PROSITE" id="PS50089"/>
    </source>
</evidence>
<name>A0A6P4EBE3_DRORH</name>
<dbReference type="SMART" id="SM00184">
    <property type="entry name" value="RING"/>
    <property type="match status" value="1"/>
</dbReference>
<dbReference type="PANTHER" id="PTHR46569:SF1">
    <property type="entry name" value="E3 UBIQUITIN-PROTEIN LIGASE RFWD3-RELATED"/>
    <property type="match status" value="1"/>
</dbReference>
<feature type="domain" description="RING-type" evidence="5">
    <location>
        <begin position="8"/>
        <end position="49"/>
    </location>
</feature>
<organism evidence="8">
    <name type="scientific">Drosophila rhopaloa</name>
    <name type="common">Fruit fly</name>
    <dbReference type="NCBI Taxonomy" id="1041015"/>
    <lineage>
        <taxon>Eukaryota</taxon>
        <taxon>Metazoa</taxon>
        <taxon>Ecdysozoa</taxon>
        <taxon>Arthropoda</taxon>
        <taxon>Hexapoda</taxon>
        <taxon>Insecta</taxon>
        <taxon>Pterygota</taxon>
        <taxon>Neoptera</taxon>
        <taxon>Endopterygota</taxon>
        <taxon>Diptera</taxon>
        <taxon>Brachycera</taxon>
        <taxon>Muscomorpha</taxon>
        <taxon>Ephydroidea</taxon>
        <taxon>Drosophilidae</taxon>
        <taxon>Drosophila</taxon>
        <taxon>Sophophora</taxon>
    </lineage>
</organism>
<accession>A0A6P4EBE3</accession>